<dbReference type="Proteomes" id="UP000255467">
    <property type="component" value="Unassembled WGS sequence"/>
</dbReference>
<dbReference type="RefSeq" id="WP_039814798.1">
    <property type="nucleotide sequence ID" value="NZ_UGRY01000002.1"/>
</dbReference>
<accession>A0A378YWW9</accession>
<evidence type="ECO:0000313" key="2">
    <source>
        <dbReference type="Proteomes" id="UP000255467"/>
    </source>
</evidence>
<organism evidence="1 2">
    <name type="scientific">Nocardia otitidiscaviarum</name>
    <dbReference type="NCBI Taxonomy" id="1823"/>
    <lineage>
        <taxon>Bacteria</taxon>
        <taxon>Bacillati</taxon>
        <taxon>Actinomycetota</taxon>
        <taxon>Actinomycetes</taxon>
        <taxon>Mycobacteriales</taxon>
        <taxon>Nocardiaceae</taxon>
        <taxon>Nocardia</taxon>
    </lineage>
</organism>
<reference evidence="1 2" key="1">
    <citation type="submission" date="2018-06" db="EMBL/GenBank/DDBJ databases">
        <authorList>
            <consortium name="Pathogen Informatics"/>
            <person name="Doyle S."/>
        </authorList>
    </citation>
    <scope>NUCLEOTIDE SEQUENCE [LARGE SCALE GENOMIC DNA]</scope>
    <source>
        <strain evidence="1 2">NCTC1934</strain>
    </source>
</reference>
<gene>
    <name evidence="1" type="ORF">NCTC1934_04695</name>
</gene>
<dbReference type="AlphaFoldDB" id="A0A378YWW9"/>
<evidence type="ECO:0000313" key="1">
    <source>
        <dbReference type="EMBL" id="SUA81273.1"/>
    </source>
</evidence>
<sequence>MTPDFTDLLEFLLEQVIIGAWPASVITHDDEEEDDREPTPWFGDPRESFFNALYDRFETRPRH</sequence>
<name>A0A378YWW9_9NOCA</name>
<proteinExistence type="predicted"/>
<keyword evidence="2" id="KW-1185">Reference proteome</keyword>
<protein>
    <submittedName>
        <fullName evidence="1">Uncharacterized protein</fullName>
    </submittedName>
</protein>
<dbReference type="EMBL" id="UGRY01000002">
    <property type="protein sequence ID" value="SUA81273.1"/>
    <property type="molecule type" value="Genomic_DNA"/>
</dbReference>